<name>A0AB33ILR2_ACEAC</name>
<sequence length="921" mass="103112">MILTDADRQNFLALPTDDDTLIRYWSLDEDDRHLLETRRRNDTRLGLALQLCALRYPGRLIQRGEVIPEGALTFLAEQLGVDPDAISTFARRAPTRYEQLAILRQHYGFSELTHPLRADLLAFSCGVALASTKDKYVVAALADEMRRRRIIIPGITVLERLAGQACTEAEEALFADVARRLAPDLVVRMEALLGMGPRARQSGISWLREPPGKAGASSMRGLIDRLMAVRHVGISGHVLQAVPTHRVRRMAQEGRRLTAQNFEQMRPGRRHATLAAFLLETEIALTDATIAMFETLIGKSFRQAESLRDQKLLETATTASSALDFFASFGDAITARRETGLSLDEAVTAVTSWDRLIEATASAKAAKRTRADDDLIAYLPAQYARIRRFSGPFLASFTFEGNRQNAHFIDVVVQMAAGWKNGLRSIEQPWVRKALLLADRRWRKEIVAADGTIDRKMLELFLIVELKNRIAANEIWIKGSHTYRAFDEHMISQETYAVIKAEARIPVAIPVDVEVYLAQKAEMLNQKLREADRRLETGRGDTRIGAKGLRVPTVRTVETEAAIAFAKRIAAYMPPIRLTDLVADIDRITGFSSLFEHLQTGRPPSDLRIFYAALIAEATNLGFSKMALACTGITRRQLQQMAIWHFREETFTLALARLVEAQHAAPFSAVFGSHAVSSSDGQHIHLGDGGGVSDLVFAFCHALGFAFVPRIPDLDGRCLYGFDPAKQYGILQNVMGDRIDADLIRAHWDDILRLMTSLRTRTVSASLMLKRLSATTRQSGFAQALRQMGRIERTLFTLDWINDEQLRKTTTTELNKGESRNSLVRAVNLHRLGRFRDRSQENLSIRASALNLVVTAIIHWNTIYTGRVVDALREAGKAVPQHLLASLSPLTWEHVNLTGDYLWEDKPAIDENGFRAIPFIL</sequence>
<gene>
    <name evidence="7" type="ORF">EMQ_P239</name>
</gene>
<protein>
    <recommendedName>
        <fullName evidence="9">Transposase</fullName>
    </recommendedName>
</protein>
<dbReference type="NCBIfam" id="NF033527">
    <property type="entry name" value="transpos_Tn3"/>
    <property type="match status" value="1"/>
</dbReference>
<dbReference type="Proteomes" id="UP000516424">
    <property type="component" value="Plasmid pAACEN2"/>
</dbReference>
<reference evidence="7 8" key="1">
    <citation type="journal article" date="2011" name="Microbiology">
        <title>Transcriptome response to different carbon sources in Acetobacter aceti.</title>
        <authorList>
            <person name="Sakurai K."/>
            <person name="Arai H."/>
            <person name="Ishii M."/>
            <person name="Igarashi Y."/>
        </authorList>
    </citation>
    <scope>NUCLEOTIDE SEQUENCE [LARGE SCALE GENOMIC DNA]</scope>
    <source>
        <strain evidence="7 8">NBRC 14818</strain>
    </source>
</reference>
<dbReference type="InterPro" id="IPR002513">
    <property type="entry name" value="Tn3_Tnp_DDE_dom"/>
</dbReference>
<accession>A0AB33ILR2</accession>
<evidence type="ECO:0000256" key="3">
    <source>
        <dbReference type="ARBA" id="ARBA00023125"/>
    </source>
</evidence>
<geneLocation type="plasmid" evidence="7 8">
    <name>pAACEN2</name>
</geneLocation>
<dbReference type="Pfam" id="PF01526">
    <property type="entry name" value="DDE_Tnp_Tn3"/>
    <property type="match status" value="1"/>
</dbReference>
<dbReference type="GO" id="GO:0006313">
    <property type="term" value="P:DNA transposition"/>
    <property type="evidence" value="ECO:0007669"/>
    <property type="project" value="InterPro"/>
</dbReference>
<comment type="similarity">
    <text evidence="1">Belongs to the transposase 7 family.</text>
</comment>
<keyword evidence="2" id="KW-0815">Transposition</keyword>
<evidence type="ECO:0000256" key="4">
    <source>
        <dbReference type="ARBA" id="ARBA00023172"/>
    </source>
</evidence>
<feature type="domain" description="Tn3 transposase DDE" evidence="5">
    <location>
        <begin position="685"/>
        <end position="901"/>
    </location>
</feature>
<dbReference type="EMBL" id="AP023412">
    <property type="protein sequence ID" value="BCK77795.1"/>
    <property type="molecule type" value="Genomic_DNA"/>
</dbReference>
<keyword evidence="8" id="KW-1185">Reference proteome</keyword>
<dbReference type="AlphaFoldDB" id="A0AB33ILR2"/>
<evidence type="ECO:0000313" key="8">
    <source>
        <dbReference type="Proteomes" id="UP000516424"/>
    </source>
</evidence>
<dbReference type="Pfam" id="PF13700">
    <property type="entry name" value="DUF4158"/>
    <property type="match status" value="1"/>
</dbReference>
<evidence type="ECO:0000259" key="5">
    <source>
        <dbReference type="Pfam" id="PF01526"/>
    </source>
</evidence>
<keyword evidence="7" id="KW-0614">Plasmid</keyword>
<proteinExistence type="inferred from homology"/>
<feature type="domain" description="DUF4158" evidence="6">
    <location>
        <begin position="2"/>
        <end position="165"/>
    </location>
</feature>
<dbReference type="InterPro" id="IPR025296">
    <property type="entry name" value="DUF4158"/>
</dbReference>
<evidence type="ECO:0000256" key="2">
    <source>
        <dbReference type="ARBA" id="ARBA00022578"/>
    </source>
</evidence>
<evidence type="ECO:0000313" key="7">
    <source>
        <dbReference type="EMBL" id="BCK77795.1"/>
    </source>
</evidence>
<evidence type="ECO:0000256" key="1">
    <source>
        <dbReference type="ARBA" id="ARBA00009402"/>
    </source>
</evidence>
<keyword evidence="4" id="KW-0233">DNA recombination</keyword>
<dbReference type="GO" id="GO:0003677">
    <property type="term" value="F:DNA binding"/>
    <property type="evidence" value="ECO:0007669"/>
    <property type="project" value="UniProtKB-KW"/>
</dbReference>
<organism evidence="7 8">
    <name type="scientific">Acetobacter aceti NBRC 14818</name>
    <dbReference type="NCBI Taxonomy" id="887700"/>
    <lineage>
        <taxon>Bacteria</taxon>
        <taxon>Pseudomonadati</taxon>
        <taxon>Pseudomonadota</taxon>
        <taxon>Alphaproteobacteria</taxon>
        <taxon>Acetobacterales</taxon>
        <taxon>Acetobacteraceae</taxon>
        <taxon>Acetobacter</taxon>
        <taxon>Acetobacter subgen. Acetobacter</taxon>
    </lineage>
</organism>
<evidence type="ECO:0008006" key="9">
    <source>
        <dbReference type="Google" id="ProtNLM"/>
    </source>
</evidence>
<dbReference type="GO" id="GO:0004803">
    <property type="term" value="F:transposase activity"/>
    <property type="evidence" value="ECO:0007669"/>
    <property type="project" value="InterPro"/>
</dbReference>
<evidence type="ECO:0000259" key="6">
    <source>
        <dbReference type="Pfam" id="PF13700"/>
    </source>
</evidence>
<dbReference type="InterPro" id="IPR047653">
    <property type="entry name" value="Tn3-like_transpos"/>
</dbReference>
<keyword evidence="3" id="KW-0238">DNA-binding</keyword>